<dbReference type="EMBL" id="CP060412">
    <property type="protein sequence ID" value="QNJ99889.1"/>
    <property type="molecule type" value="Genomic_DNA"/>
</dbReference>
<gene>
    <name evidence="2" type="ORF">H8F01_12140</name>
</gene>
<keyword evidence="1" id="KW-0472">Membrane</keyword>
<dbReference type="RefSeq" id="WP_187055379.1">
    <property type="nucleotide sequence ID" value="NZ_CP060412.1"/>
</dbReference>
<keyword evidence="3" id="KW-1185">Reference proteome</keyword>
<evidence type="ECO:0000256" key="1">
    <source>
        <dbReference type="SAM" id="Phobius"/>
    </source>
</evidence>
<sequence length="160" mass="18302">MQRLSSRWTFFYKRLFPLFWFGMIAMSMTGLWAAPAAGGRHPDFWLMLLPPLFMAVVVFVLFKTLIFDLVDEVWLQGDHLLVTSRGDQVSVALDNVMNVSSTTMTNPPRISLTLRTESSRLGKTVSFMPVRSREFFAMFKPNPIASLLIERVDAARRRPA</sequence>
<organism evidence="2 3">
    <name type="scientific">Dyella telluris</name>
    <dbReference type="NCBI Taxonomy" id="2763498"/>
    <lineage>
        <taxon>Bacteria</taxon>
        <taxon>Pseudomonadati</taxon>
        <taxon>Pseudomonadota</taxon>
        <taxon>Gammaproteobacteria</taxon>
        <taxon>Lysobacterales</taxon>
        <taxon>Rhodanobacteraceae</taxon>
        <taxon>Dyella</taxon>
    </lineage>
</organism>
<protein>
    <submittedName>
        <fullName evidence="2">Uncharacterized protein</fullName>
    </submittedName>
</protein>
<dbReference type="AlphaFoldDB" id="A0A7G8PZD2"/>
<evidence type="ECO:0000313" key="2">
    <source>
        <dbReference type="EMBL" id="QNJ99889.1"/>
    </source>
</evidence>
<keyword evidence="1" id="KW-1133">Transmembrane helix</keyword>
<feature type="transmembrane region" description="Helical" evidence="1">
    <location>
        <begin position="43"/>
        <end position="62"/>
    </location>
</feature>
<name>A0A7G8PZD2_9GAMM</name>
<evidence type="ECO:0000313" key="3">
    <source>
        <dbReference type="Proteomes" id="UP000515873"/>
    </source>
</evidence>
<dbReference type="Proteomes" id="UP000515873">
    <property type="component" value="Chromosome"/>
</dbReference>
<dbReference type="KEGG" id="dtl:H8F01_12140"/>
<accession>A0A7G8PZD2</accession>
<proteinExistence type="predicted"/>
<reference evidence="2 3" key="1">
    <citation type="submission" date="2020-08" db="EMBL/GenBank/DDBJ databases">
        <title>Dyella sp. G9 isolated from forest soil.</title>
        <authorList>
            <person name="Fu J."/>
            <person name="Qiu L."/>
        </authorList>
    </citation>
    <scope>NUCLEOTIDE SEQUENCE [LARGE SCALE GENOMIC DNA]</scope>
    <source>
        <strain evidence="2 3">G9</strain>
    </source>
</reference>
<keyword evidence="1" id="KW-0812">Transmembrane</keyword>